<reference evidence="14" key="1">
    <citation type="submission" date="2022-07" db="EMBL/GenBank/DDBJ databases">
        <title>Genome analysis of Parmales, a sister group of diatoms, reveals the evolutionary specialization of diatoms from phago-mixotrophs to photoautotrophs.</title>
        <authorList>
            <person name="Ban H."/>
            <person name="Sato S."/>
            <person name="Yoshikawa S."/>
            <person name="Kazumasa Y."/>
            <person name="Nakamura Y."/>
            <person name="Ichinomiya M."/>
            <person name="Saitoh K."/>
            <person name="Sato N."/>
            <person name="Blanc-Mathieu R."/>
            <person name="Endo H."/>
            <person name="Kuwata A."/>
            <person name="Ogata H."/>
        </authorList>
    </citation>
    <scope>NUCLEOTIDE SEQUENCE</scope>
</reference>
<feature type="repeat" description="WD" evidence="12">
    <location>
        <begin position="685"/>
        <end position="713"/>
    </location>
</feature>
<dbReference type="InterPro" id="IPR036322">
    <property type="entry name" value="WD40_repeat_dom_sf"/>
</dbReference>
<dbReference type="FunFam" id="2.130.10.10:FF:001248">
    <property type="entry name" value="WD repeat domain 78"/>
    <property type="match status" value="1"/>
</dbReference>
<sequence length="791" mass="86549">MAPASTQNRSTKLSVNAGATPTAKGLSTNKSLKSDKTSLPVILDADNVDRTPQPLYVSSYSLLPRGTDAVGGLKVGTDDGIKFPTDTTPLPLCSTSPAPPPAPLAVPKAPVVASTSAEEENDEEDKHKHKHRSHPSHISSKAARSAAVSEFSGKSEDEDYVITLTESPTEFLVSISGTQMSNDAPNYYAIKTRNEAYQKVLDGRDHADNLQERHAQTVNYAQKTKSVQAIPCTTSSVGCQSTDWDIHDAYVGGEGEDEEIGKKPKEVEVGGVEKLVRTFTSALGAKDCLLDIQEASSTGTAAAAVSKSVGTGTDEFDDEPAKEEETNSETIMSKKKNLNIMTSTELLKSLNLMERAVQQNLYHDSHLRYRNYPSGEEALITPADFKTSEEKDATAEDDEEVLDEELANAAKRKDGASMSKLFTFECELSKGRTATTMSWNRGNKDILAVGYGSFHLSDMEKDGGLVMFWSIRNPAHPEKIIRTVSGVTAIDFSTAHPNMLAVGMYNGTVAIYDMRKEKDFSVPVLESGGMSSKHMEPVWEVKWVDKGVERGESLVTIATDGRVLEWNMKKGLSLTELMVLKRIGNSDGVISRQASGLCLDFPLNDTSVYFTGTEDGHIHRCSCSYNEQYLDTFSGHSGPVYKLRCSPFLPEAFLSCSADWTVKLWNCEDTEYIYDFHSTDLNEVVNDIVWSPSSGTVFASVTGDGRVEVWDLEYSVIDPKLYYRPTKAETVLGVTPLTTARFSDNAPVLATGDAKGKVEIFRLEGMEVGESVDAAEQRRRLMSLMEPDEHV</sequence>
<evidence type="ECO:0000256" key="11">
    <source>
        <dbReference type="ARBA" id="ARBA00041557"/>
    </source>
</evidence>
<feature type="region of interest" description="Disordered" evidence="13">
    <location>
        <begin position="97"/>
        <end position="152"/>
    </location>
</feature>
<dbReference type="InterPro" id="IPR015943">
    <property type="entry name" value="WD40/YVTN_repeat-like_dom_sf"/>
</dbReference>
<evidence type="ECO:0000256" key="10">
    <source>
        <dbReference type="ARBA" id="ARBA00040002"/>
    </source>
</evidence>
<dbReference type="PANTHER" id="PTHR12442">
    <property type="entry name" value="DYNEIN INTERMEDIATE CHAIN"/>
    <property type="match status" value="1"/>
</dbReference>
<dbReference type="GO" id="GO:0003341">
    <property type="term" value="P:cilium movement"/>
    <property type="evidence" value="ECO:0007669"/>
    <property type="project" value="TreeGrafter"/>
</dbReference>
<dbReference type="GO" id="GO:0005858">
    <property type="term" value="C:axonemal dynein complex"/>
    <property type="evidence" value="ECO:0007669"/>
    <property type="project" value="TreeGrafter"/>
</dbReference>
<evidence type="ECO:0000256" key="8">
    <source>
        <dbReference type="ARBA" id="ARBA00023273"/>
    </source>
</evidence>
<evidence type="ECO:0000256" key="6">
    <source>
        <dbReference type="ARBA" id="ARBA00023069"/>
    </source>
</evidence>
<feature type="repeat" description="WD" evidence="12">
    <location>
        <begin position="633"/>
        <end position="675"/>
    </location>
</feature>
<keyword evidence="8" id="KW-0966">Cell projection</keyword>
<evidence type="ECO:0000256" key="5">
    <source>
        <dbReference type="ARBA" id="ARBA00022846"/>
    </source>
</evidence>
<evidence type="ECO:0000313" key="14">
    <source>
        <dbReference type="EMBL" id="GMH76346.1"/>
    </source>
</evidence>
<accession>A0A9W7ARS8</accession>
<dbReference type="GO" id="GO:0045503">
    <property type="term" value="F:dynein light chain binding"/>
    <property type="evidence" value="ECO:0007669"/>
    <property type="project" value="TreeGrafter"/>
</dbReference>
<organism evidence="14 15">
    <name type="scientific">Triparma retinervis</name>
    <dbReference type="NCBI Taxonomy" id="2557542"/>
    <lineage>
        <taxon>Eukaryota</taxon>
        <taxon>Sar</taxon>
        <taxon>Stramenopiles</taxon>
        <taxon>Ochrophyta</taxon>
        <taxon>Bolidophyceae</taxon>
        <taxon>Parmales</taxon>
        <taxon>Triparmaceae</taxon>
        <taxon>Triparma</taxon>
    </lineage>
</organism>
<dbReference type="EMBL" id="BRXZ01001669">
    <property type="protein sequence ID" value="GMH76346.1"/>
    <property type="molecule type" value="Genomic_DNA"/>
</dbReference>
<name>A0A9W7ARS8_9STRA</name>
<dbReference type="SMART" id="SM00320">
    <property type="entry name" value="WD40"/>
    <property type="match status" value="4"/>
</dbReference>
<evidence type="ECO:0000256" key="9">
    <source>
        <dbReference type="ARBA" id="ARBA00024190"/>
    </source>
</evidence>
<dbReference type="GO" id="GO:0120293">
    <property type="term" value="C:dynein axonemal particle"/>
    <property type="evidence" value="ECO:0007669"/>
    <property type="project" value="UniProtKB-SubCell"/>
</dbReference>
<evidence type="ECO:0000313" key="15">
    <source>
        <dbReference type="Proteomes" id="UP001165082"/>
    </source>
</evidence>
<evidence type="ECO:0000256" key="13">
    <source>
        <dbReference type="SAM" id="MobiDB-lite"/>
    </source>
</evidence>
<dbReference type="GO" id="GO:0045504">
    <property type="term" value="F:dynein heavy chain binding"/>
    <property type="evidence" value="ECO:0007669"/>
    <property type="project" value="TreeGrafter"/>
</dbReference>
<feature type="compositionally biased region" description="Low complexity" evidence="13">
    <location>
        <begin position="105"/>
        <end position="114"/>
    </location>
</feature>
<keyword evidence="7" id="KW-0206">Cytoskeleton</keyword>
<dbReference type="InterPro" id="IPR001680">
    <property type="entry name" value="WD40_rpt"/>
</dbReference>
<keyword evidence="15" id="KW-1185">Reference proteome</keyword>
<feature type="compositionally biased region" description="Polar residues" evidence="13">
    <location>
        <begin position="1"/>
        <end position="31"/>
    </location>
</feature>
<comment type="subcellular location">
    <subcellularLocation>
        <location evidence="1">Cytoplasm</location>
        <location evidence="1">Cytoskeleton</location>
        <location evidence="1">Flagellum axoneme</location>
    </subcellularLocation>
    <subcellularLocation>
        <location evidence="9">Dynein axonemal particle</location>
    </subcellularLocation>
</comment>
<dbReference type="AlphaFoldDB" id="A0A9W7ARS8"/>
<dbReference type="PROSITE" id="PS50082">
    <property type="entry name" value="WD_REPEATS_2"/>
    <property type="match status" value="2"/>
</dbReference>
<evidence type="ECO:0000256" key="3">
    <source>
        <dbReference type="ARBA" id="ARBA00022574"/>
    </source>
</evidence>
<evidence type="ECO:0000256" key="4">
    <source>
        <dbReference type="ARBA" id="ARBA00022737"/>
    </source>
</evidence>
<keyword evidence="6" id="KW-0969">Cilium</keyword>
<comment type="caution">
    <text evidence="14">The sequence shown here is derived from an EMBL/GenBank/DDBJ whole genome shotgun (WGS) entry which is preliminary data.</text>
</comment>
<dbReference type="Pfam" id="PF00400">
    <property type="entry name" value="WD40"/>
    <property type="match status" value="2"/>
</dbReference>
<dbReference type="Proteomes" id="UP001165082">
    <property type="component" value="Unassembled WGS sequence"/>
</dbReference>
<gene>
    <name evidence="14" type="ORF">TrRE_jg11634</name>
</gene>
<dbReference type="InterPro" id="IPR050687">
    <property type="entry name" value="Dynein_IC"/>
</dbReference>
<dbReference type="OrthoDB" id="10259804at2759"/>
<keyword evidence="3 12" id="KW-0853">WD repeat</keyword>
<feature type="region of interest" description="Disordered" evidence="13">
    <location>
        <begin position="1"/>
        <end position="37"/>
    </location>
</feature>
<evidence type="ECO:0000256" key="1">
    <source>
        <dbReference type="ARBA" id="ARBA00004611"/>
    </source>
</evidence>
<protein>
    <recommendedName>
        <fullName evidence="10">Dynein axonemal intermediate chain 4</fullName>
    </recommendedName>
    <alternativeName>
        <fullName evidence="11">WD repeat-containing protein 78</fullName>
    </alternativeName>
</protein>
<evidence type="ECO:0000256" key="2">
    <source>
        <dbReference type="ARBA" id="ARBA00022490"/>
    </source>
</evidence>
<evidence type="ECO:0000256" key="12">
    <source>
        <dbReference type="PROSITE-ProRule" id="PRU00221"/>
    </source>
</evidence>
<keyword evidence="5" id="KW-0282">Flagellum</keyword>
<evidence type="ECO:0000256" key="7">
    <source>
        <dbReference type="ARBA" id="ARBA00023212"/>
    </source>
</evidence>
<keyword evidence="4" id="KW-0677">Repeat</keyword>
<keyword evidence="2" id="KW-0963">Cytoplasm</keyword>
<proteinExistence type="predicted"/>
<dbReference type="PANTHER" id="PTHR12442:SF12">
    <property type="entry name" value="DYNEIN AXONEMAL INTERMEDIATE CHAIN 4"/>
    <property type="match status" value="1"/>
</dbReference>
<dbReference type="SUPFAM" id="SSF50978">
    <property type="entry name" value="WD40 repeat-like"/>
    <property type="match status" value="1"/>
</dbReference>
<dbReference type="Gene3D" id="2.130.10.10">
    <property type="entry name" value="YVTN repeat-like/Quinoprotein amine dehydrogenase"/>
    <property type="match status" value="2"/>
</dbReference>